<accession>A0A2I2G5V4</accession>
<dbReference type="VEuPathDB" id="FungiDB:P170DRAFT_209009"/>
<keyword evidence="1" id="KW-0472">Membrane</keyword>
<proteinExistence type="predicted"/>
<name>A0A2I2G5V4_9EURO</name>
<keyword evidence="1" id="KW-0812">Transmembrane</keyword>
<keyword evidence="1" id="KW-1133">Transmembrane helix</keyword>
<evidence type="ECO:0000256" key="1">
    <source>
        <dbReference type="SAM" id="Phobius"/>
    </source>
</evidence>
<evidence type="ECO:0000313" key="2">
    <source>
        <dbReference type="EMBL" id="PLB48249.1"/>
    </source>
</evidence>
<keyword evidence="3" id="KW-1185">Reference proteome</keyword>
<protein>
    <submittedName>
        <fullName evidence="2">Uncharacterized protein</fullName>
    </submittedName>
</protein>
<dbReference type="Proteomes" id="UP000234275">
    <property type="component" value="Unassembled WGS sequence"/>
</dbReference>
<dbReference type="GeneID" id="36550502"/>
<feature type="transmembrane region" description="Helical" evidence="1">
    <location>
        <begin position="34"/>
        <end position="52"/>
    </location>
</feature>
<sequence length="163" mass="18661">MEMLRTLVPFFVCLPSDCNPSTGLTPFRGSLFSHLSFLVIFGMFTFFLWNFVSSSPRPTRLPLSRLTYRNKENPPNDDSCPTGYDLSSGTEFPALSIDLQYQSQEMLPCPITHYRETASFRRMENNTRHIVPYHSSLVDGCPLASLLKKLLRKHRESTDTGLY</sequence>
<reference evidence="2 3" key="1">
    <citation type="submission" date="2016-12" db="EMBL/GenBank/DDBJ databases">
        <title>The genomes of Aspergillus section Nigri reveals drivers in fungal speciation.</title>
        <authorList>
            <consortium name="DOE Joint Genome Institute"/>
            <person name="Vesth T.C."/>
            <person name="Nybo J."/>
            <person name="Theobald S."/>
            <person name="Brandl J."/>
            <person name="Frisvad J.C."/>
            <person name="Nielsen K.F."/>
            <person name="Lyhne E.K."/>
            <person name="Kogle M.E."/>
            <person name="Kuo A."/>
            <person name="Riley R."/>
            <person name="Clum A."/>
            <person name="Nolan M."/>
            <person name="Lipzen A."/>
            <person name="Salamov A."/>
            <person name="Henrissat B."/>
            <person name="Wiebenga A."/>
            <person name="De Vries R.P."/>
            <person name="Grigoriev I.V."/>
            <person name="Mortensen U.H."/>
            <person name="Andersen M.R."/>
            <person name="Baker S.E."/>
        </authorList>
    </citation>
    <scope>NUCLEOTIDE SEQUENCE [LARGE SCALE GENOMIC DNA]</scope>
    <source>
        <strain evidence="2 3">IBT 23096</strain>
    </source>
</reference>
<dbReference type="EMBL" id="MSFO01000005">
    <property type="protein sequence ID" value="PLB48249.1"/>
    <property type="molecule type" value="Genomic_DNA"/>
</dbReference>
<gene>
    <name evidence="2" type="ORF">P170DRAFT_209009</name>
</gene>
<dbReference type="RefSeq" id="XP_024703551.1">
    <property type="nucleotide sequence ID" value="XM_024842803.1"/>
</dbReference>
<evidence type="ECO:0000313" key="3">
    <source>
        <dbReference type="Proteomes" id="UP000234275"/>
    </source>
</evidence>
<organism evidence="2 3">
    <name type="scientific">Aspergillus steynii IBT 23096</name>
    <dbReference type="NCBI Taxonomy" id="1392250"/>
    <lineage>
        <taxon>Eukaryota</taxon>
        <taxon>Fungi</taxon>
        <taxon>Dikarya</taxon>
        <taxon>Ascomycota</taxon>
        <taxon>Pezizomycotina</taxon>
        <taxon>Eurotiomycetes</taxon>
        <taxon>Eurotiomycetidae</taxon>
        <taxon>Eurotiales</taxon>
        <taxon>Aspergillaceae</taxon>
        <taxon>Aspergillus</taxon>
        <taxon>Aspergillus subgen. Circumdati</taxon>
    </lineage>
</organism>
<dbReference type="AlphaFoldDB" id="A0A2I2G5V4"/>
<comment type="caution">
    <text evidence="2">The sequence shown here is derived from an EMBL/GenBank/DDBJ whole genome shotgun (WGS) entry which is preliminary data.</text>
</comment>